<keyword evidence="1" id="KW-0472">Membrane</keyword>
<dbReference type="OrthoDB" id="9802066at2"/>
<reference evidence="3 4" key="1">
    <citation type="journal article" date="2015" name="Environ. Microbiol.">
        <title>Methane oxidation coupled to nitrate reduction under hypoxia by the Gammaproteobacterium Methylomonas denitrificans, sp. nov. type strain FJG1.</title>
        <authorList>
            <person name="Kits K.D."/>
            <person name="Klotz M.G."/>
            <person name="Stein L.Y."/>
        </authorList>
    </citation>
    <scope>NUCLEOTIDE SEQUENCE [LARGE SCALE GENOMIC DNA]</scope>
    <source>
        <strain evidence="3 4">FJG1</strain>
    </source>
</reference>
<dbReference type="PROSITE" id="PS51832">
    <property type="entry name" value="HD_GYP"/>
    <property type="match status" value="1"/>
</dbReference>
<dbReference type="PANTHER" id="PTHR45228">
    <property type="entry name" value="CYCLIC DI-GMP PHOSPHODIESTERASE TM_0186-RELATED"/>
    <property type="match status" value="1"/>
</dbReference>
<keyword evidence="3" id="KW-0378">Hydrolase</keyword>
<dbReference type="InterPro" id="IPR052020">
    <property type="entry name" value="Cyclic_di-GMP/3'3'-cGAMP_PDE"/>
</dbReference>
<name>A0A140E7C9_9GAMM</name>
<dbReference type="AlphaFoldDB" id="A0A140E7C9"/>
<feature type="transmembrane region" description="Helical" evidence="1">
    <location>
        <begin position="192"/>
        <end position="214"/>
    </location>
</feature>
<evidence type="ECO:0000256" key="1">
    <source>
        <dbReference type="SAM" id="Phobius"/>
    </source>
</evidence>
<evidence type="ECO:0000313" key="3">
    <source>
        <dbReference type="EMBL" id="AMK79303.1"/>
    </source>
</evidence>
<sequence>MKTKQSHRYQPKRMKSPQAMSANRFIHRKILARLLLGWLFLSVTVGGSILWLEIKRAEQLVHALALKESAIFSGASAHNLEQLDAQSTEHLRQLAEQLVSQHFLIVELYDRNKQLKLEAVRQGQELVEQFIDQYRHQFPKADEFTHDLHFIHGQLWLVTLVPLRGEQDSPMGYFEGVYQVDPETFATLKQNLIRMLAFVTLGIFFTSLLMYPIVLTLNRGVIRLSGELLQGNLELMNVLGCAIAERDSETNHHNYRVTYYALRLGEAIGLPEENMRDLIAGAFLHDVGKIGIRDPILLKPEKLTADEFEVMKMHVALGVDILNKSHWLTGARDVVEFHHEKYDGSGYLQGLTGDTIPLNARIFAIGDVFDALTSQRPYKDAWPAIDAISKLVKEGGSHFDPQLVTIFAKIAPRLHQEVNDLDESQLEAMLQRLVGEHFLNTAFKARKARYDVARRSA</sequence>
<feature type="domain" description="HD-GYP" evidence="2">
    <location>
        <begin position="228"/>
        <end position="423"/>
    </location>
</feature>
<dbReference type="GO" id="GO:0008081">
    <property type="term" value="F:phosphoric diester hydrolase activity"/>
    <property type="evidence" value="ECO:0007669"/>
    <property type="project" value="UniProtKB-ARBA"/>
</dbReference>
<keyword evidence="1" id="KW-1133">Transmembrane helix</keyword>
<dbReference type="InterPro" id="IPR037522">
    <property type="entry name" value="HD_GYP_dom"/>
</dbReference>
<evidence type="ECO:0000313" key="4">
    <source>
        <dbReference type="Proteomes" id="UP000030512"/>
    </source>
</evidence>
<accession>A0A140E7C9</accession>
<keyword evidence="4" id="KW-1185">Reference proteome</keyword>
<organism evidence="3 4">
    <name type="scientific">Methylomonas denitrificans</name>
    <dbReference type="NCBI Taxonomy" id="1538553"/>
    <lineage>
        <taxon>Bacteria</taxon>
        <taxon>Pseudomonadati</taxon>
        <taxon>Pseudomonadota</taxon>
        <taxon>Gammaproteobacteria</taxon>
        <taxon>Methylococcales</taxon>
        <taxon>Methylococcaceae</taxon>
        <taxon>Methylomonas</taxon>
    </lineage>
</organism>
<dbReference type="STRING" id="1538553.JT25_022915"/>
<proteinExistence type="predicted"/>
<gene>
    <name evidence="3" type="ORF">JT25_022915</name>
</gene>
<dbReference type="SUPFAM" id="SSF109604">
    <property type="entry name" value="HD-domain/PDEase-like"/>
    <property type="match status" value="1"/>
</dbReference>
<dbReference type="InterPro" id="IPR003607">
    <property type="entry name" value="HD/PDEase_dom"/>
</dbReference>
<protein>
    <submittedName>
        <fullName evidence="3">Phosphohydrolase</fullName>
    </submittedName>
</protein>
<dbReference type="KEGG" id="mdn:JT25_022915"/>
<evidence type="ECO:0000259" key="2">
    <source>
        <dbReference type="PROSITE" id="PS51832"/>
    </source>
</evidence>
<dbReference type="Pfam" id="PF13487">
    <property type="entry name" value="HD_5"/>
    <property type="match status" value="1"/>
</dbReference>
<dbReference type="SMART" id="SM00471">
    <property type="entry name" value="HDc"/>
    <property type="match status" value="1"/>
</dbReference>
<dbReference type="Proteomes" id="UP000030512">
    <property type="component" value="Chromosome"/>
</dbReference>
<dbReference type="EMBL" id="CP014476">
    <property type="protein sequence ID" value="AMK79303.1"/>
    <property type="molecule type" value="Genomic_DNA"/>
</dbReference>
<dbReference type="RefSeq" id="WP_062329737.1">
    <property type="nucleotide sequence ID" value="NZ_CP014476.1"/>
</dbReference>
<dbReference type="CDD" id="cd00077">
    <property type="entry name" value="HDc"/>
    <property type="match status" value="1"/>
</dbReference>
<dbReference type="Gene3D" id="1.10.3210.10">
    <property type="entry name" value="Hypothetical protein af1432"/>
    <property type="match status" value="1"/>
</dbReference>
<keyword evidence="1" id="KW-0812">Transmembrane</keyword>